<comment type="caution">
    <text evidence="3">The sequence shown here is derived from an EMBL/GenBank/DDBJ whole genome shotgun (WGS) entry which is preliminary data.</text>
</comment>
<sequence>MKHLFLFSFFLVLAFNGFAQQSILIQENWINSRKYYSQGIHLSKTEVADVMKDYPKLQEEYIKGNKKLNTGMWFMISGGVVATSAIVWIYSYPDFGLEGLFIPMGIAAGLPFFLIGRQFRVSGRSKIDFAISTFNDSQMDLKRKKSEVYLNISAAGIGLGLSF</sequence>
<keyword evidence="2" id="KW-0732">Signal</keyword>
<organism evidence="3 4">
    <name type="scientific">Algoriphagus taiwanensis</name>
    <dbReference type="NCBI Taxonomy" id="1445656"/>
    <lineage>
        <taxon>Bacteria</taxon>
        <taxon>Pseudomonadati</taxon>
        <taxon>Bacteroidota</taxon>
        <taxon>Cytophagia</taxon>
        <taxon>Cytophagales</taxon>
        <taxon>Cyclobacteriaceae</taxon>
        <taxon>Algoriphagus</taxon>
    </lineage>
</organism>
<gene>
    <name evidence="3" type="ORF">Ataiwa_22040</name>
</gene>
<keyword evidence="1" id="KW-0472">Membrane</keyword>
<feature type="signal peptide" evidence="2">
    <location>
        <begin position="1"/>
        <end position="19"/>
    </location>
</feature>
<feature type="chain" id="PRO_5045827985" description="DUF2157 domain-containing protein" evidence="2">
    <location>
        <begin position="20"/>
        <end position="163"/>
    </location>
</feature>
<accession>A0ABQ6Q175</accession>
<evidence type="ECO:0000313" key="4">
    <source>
        <dbReference type="Proteomes" id="UP001307705"/>
    </source>
</evidence>
<dbReference type="RefSeq" id="WP_338228766.1">
    <property type="nucleotide sequence ID" value="NZ_BTPE01000007.1"/>
</dbReference>
<feature type="transmembrane region" description="Helical" evidence="1">
    <location>
        <begin position="97"/>
        <end position="116"/>
    </location>
</feature>
<name>A0ABQ6Q175_9BACT</name>
<feature type="transmembrane region" description="Helical" evidence="1">
    <location>
        <begin position="72"/>
        <end position="91"/>
    </location>
</feature>
<keyword evidence="1" id="KW-1133">Transmembrane helix</keyword>
<protein>
    <recommendedName>
        <fullName evidence="5">DUF2157 domain-containing protein</fullName>
    </recommendedName>
</protein>
<dbReference type="EMBL" id="BTPE01000007">
    <property type="protein sequence ID" value="GMQ33932.1"/>
    <property type="molecule type" value="Genomic_DNA"/>
</dbReference>
<proteinExistence type="predicted"/>
<reference evidence="3 4" key="1">
    <citation type="submission" date="2023-08" db="EMBL/GenBank/DDBJ databases">
        <title>Draft genome sequence of Algoriphagus taiwanensis.</title>
        <authorList>
            <person name="Takatani N."/>
            <person name="Hosokawa M."/>
            <person name="Sawabe T."/>
        </authorList>
    </citation>
    <scope>NUCLEOTIDE SEQUENCE [LARGE SCALE GENOMIC DNA]</scope>
    <source>
        <strain evidence="3 4">JCM 19755</strain>
    </source>
</reference>
<keyword evidence="4" id="KW-1185">Reference proteome</keyword>
<dbReference type="Proteomes" id="UP001307705">
    <property type="component" value="Unassembled WGS sequence"/>
</dbReference>
<evidence type="ECO:0000313" key="3">
    <source>
        <dbReference type="EMBL" id="GMQ33932.1"/>
    </source>
</evidence>
<evidence type="ECO:0000256" key="1">
    <source>
        <dbReference type="SAM" id="Phobius"/>
    </source>
</evidence>
<keyword evidence="1" id="KW-0812">Transmembrane</keyword>
<evidence type="ECO:0000256" key="2">
    <source>
        <dbReference type="SAM" id="SignalP"/>
    </source>
</evidence>
<evidence type="ECO:0008006" key="5">
    <source>
        <dbReference type="Google" id="ProtNLM"/>
    </source>
</evidence>